<proteinExistence type="predicted"/>
<accession>A0A3R6CGB9</accession>
<dbReference type="Gene3D" id="3.40.50.620">
    <property type="entry name" value="HUPs"/>
    <property type="match status" value="1"/>
</dbReference>
<evidence type="ECO:0000313" key="2">
    <source>
        <dbReference type="EMBL" id="RHA66253.1"/>
    </source>
</evidence>
<protein>
    <submittedName>
        <fullName evidence="2">Phosphoadenosine phosphosulfate reductase</fullName>
    </submittedName>
</protein>
<dbReference type="Pfam" id="PF01507">
    <property type="entry name" value="PAPS_reduct"/>
    <property type="match status" value="1"/>
</dbReference>
<comment type="caution">
    <text evidence="2">The sequence shown here is derived from an EMBL/GenBank/DDBJ whole genome shotgun (WGS) entry which is preliminary data.</text>
</comment>
<organism evidence="2 3">
    <name type="scientific">Roseburia intestinalis</name>
    <dbReference type="NCBI Taxonomy" id="166486"/>
    <lineage>
        <taxon>Bacteria</taxon>
        <taxon>Bacillati</taxon>
        <taxon>Bacillota</taxon>
        <taxon>Clostridia</taxon>
        <taxon>Lachnospirales</taxon>
        <taxon>Lachnospiraceae</taxon>
        <taxon>Roseburia</taxon>
    </lineage>
</organism>
<dbReference type="EMBL" id="QSFP01000013">
    <property type="protein sequence ID" value="RHA66253.1"/>
    <property type="molecule type" value="Genomic_DNA"/>
</dbReference>
<dbReference type="AlphaFoldDB" id="A0A3R6CGB9"/>
<evidence type="ECO:0000313" key="3">
    <source>
        <dbReference type="Proteomes" id="UP000284465"/>
    </source>
</evidence>
<reference evidence="2 3" key="1">
    <citation type="submission" date="2018-08" db="EMBL/GenBank/DDBJ databases">
        <title>A genome reference for cultivated species of the human gut microbiota.</title>
        <authorList>
            <person name="Zou Y."/>
            <person name="Xue W."/>
            <person name="Luo G."/>
        </authorList>
    </citation>
    <scope>NUCLEOTIDE SEQUENCE [LARGE SCALE GENOMIC DNA]</scope>
    <source>
        <strain evidence="2 3">AM43-11</strain>
    </source>
</reference>
<dbReference type="InterPro" id="IPR014729">
    <property type="entry name" value="Rossmann-like_a/b/a_fold"/>
</dbReference>
<dbReference type="InterPro" id="IPR002500">
    <property type="entry name" value="PAPS_reduct_dom"/>
</dbReference>
<evidence type="ECO:0000259" key="1">
    <source>
        <dbReference type="Pfam" id="PF01507"/>
    </source>
</evidence>
<feature type="domain" description="Phosphoadenosine phosphosulphate reductase" evidence="1">
    <location>
        <begin position="47"/>
        <end position="287"/>
    </location>
</feature>
<dbReference type="SUPFAM" id="SSF52402">
    <property type="entry name" value="Adenine nucleotide alpha hydrolases-like"/>
    <property type="match status" value="1"/>
</dbReference>
<gene>
    <name evidence="2" type="ORF">DW927_11995</name>
</gene>
<name>A0A3R6CGB9_9FIRM</name>
<dbReference type="Proteomes" id="UP000284465">
    <property type="component" value="Unassembled WGS sequence"/>
</dbReference>
<dbReference type="RefSeq" id="WP_118591736.1">
    <property type="nucleotide sequence ID" value="NZ_QSFP01000013.1"/>
</dbReference>
<dbReference type="GO" id="GO:0003824">
    <property type="term" value="F:catalytic activity"/>
    <property type="evidence" value="ECO:0007669"/>
    <property type="project" value="InterPro"/>
</dbReference>
<sequence>MVAENARNQNTAHSLDELLNDVPKNQTIGDNLIRAWNIINNDKYETIVCSVSGGSDSDIMVDICVRVDMHHKIRYVCFNTGLEYRATKDHIKYLEKKYRIKIELFEAWQHGMTIPKACTTYGQPFLNKTASEFISRLQKHNFKWEDKTFEELYAEYPKCKSALMWWCNLKPGKRNNISWNKWLKEFLIANPPAFTISNKCCEKSKKNISHKIKCDLMIIGVRKAEGGARASSYKNCYSQKDGETDEYRPLFWYTNDDKQCYEEYYGIKHSKCYTEYGLKRTGCCGCPCGRNLEFELEVLKRHEPNLHTAVCNVFKDSYEYTREYRAFCNEMNREQKIYYQITIDDFIK</sequence>